<proteinExistence type="predicted"/>
<reference evidence="2 3" key="2">
    <citation type="journal article" date="2023" name="Mol. Biol. Evol.">
        <title>Genomics of Secondarily Temperate Adaptation in the Only Non-Antarctic Icefish.</title>
        <authorList>
            <person name="Rivera-Colon A.G."/>
            <person name="Rayamajhi N."/>
            <person name="Minhas B.F."/>
            <person name="Madrigal G."/>
            <person name="Bilyk K.T."/>
            <person name="Yoon V."/>
            <person name="Hune M."/>
            <person name="Gregory S."/>
            <person name="Cheng C.H.C."/>
            <person name="Catchen J.M."/>
        </authorList>
    </citation>
    <scope>NUCLEOTIDE SEQUENCE [LARGE SCALE GENOMIC DNA]</scope>
    <source>
        <strain evidence="2">JMC-PN-2008</strain>
    </source>
</reference>
<evidence type="ECO:0000313" key="2">
    <source>
        <dbReference type="EMBL" id="KAK5866133.1"/>
    </source>
</evidence>
<accession>A0AAN7XMC0</accession>
<organism evidence="2 3">
    <name type="scientific">Eleginops maclovinus</name>
    <name type="common">Patagonian blennie</name>
    <name type="synonym">Eleginus maclovinus</name>
    <dbReference type="NCBI Taxonomy" id="56733"/>
    <lineage>
        <taxon>Eukaryota</taxon>
        <taxon>Metazoa</taxon>
        <taxon>Chordata</taxon>
        <taxon>Craniata</taxon>
        <taxon>Vertebrata</taxon>
        <taxon>Euteleostomi</taxon>
        <taxon>Actinopterygii</taxon>
        <taxon>Neopterygii</taxon>
        <taxon>Teleostei</taxon>
        <taxon>Neoteleostei</taxon>
        <taxon>Acanthomorphata</taxon>
        <taxon>Eupercaria</taxon>
        <taxon>Perciformes</taxon>
        <taxon>Notothenioidei</taxon>
        <taxon>Eleginopidae</taxon>
        <taxon>Eleginops</taxon>
    </lineage>
</organism>
<feature type="compositionally biased region" description="Polar residues" evidence="1">
    <location>
        <begin position="1"/>
        <end position="11"/>
    </location>
</feature>
<comment type="caution">
    <text evidence="2">The sequence shown here is derived from an EMBL/GenBank/DDBJ whole genome shotgun (WGS) entry which is preliminary data.</text>
</comment>
<evidence type="ECO:0000313" key="3">
    <source>
        <dbReference type="Proteomes" id="UP001346869"/>
    </source>
</evidence>
<reference evidence="2 3" key="1">
    <citation type="journal article" date="2023" name="Genes (Basel)">
        <title>Chromosome-Level Genome Assembly and Circadian Gene Repertoire of the Patagonia Blennie Eleginops maclovinus-The Closest Ancestral Proxy of Antarctic Cryonotothenioids.</title>
        <authorList>
            <person name="Cheng C.C."/>
            <person name="Rivera-Colon A.G."/>
            <person name="Minhas B.F."/>
            <person name="Wilson L."/>
            <person name="Rayamajhi N."/>
            <person name="Vargas-Chacoff L."/>
            <person name="Catchen J.M."/>
        </authorList>
    </citation>
    <scope>NUCLEOTIDE SEQUENCE [LARGE SCALE GENOMIC DNA]</scope>
    <source>
        <strain evidence="2">JMC-PN-2008</strain>
    </source>
</reference>
<evidence type="ECO:0000256" key="1">
    <source>
        <dbReference type="SAM" id="MobiDB-lite"/>
    </source>
</evidence>
<dbReference type="EMBL" id="JAUZQC010000009">
    <property type="protein sequence ID" value="KAK5866133.1"/>
    <property type="molecule type" value="Genomic_DNA"/>
</dbReference>
<gene>
    <name evidence="2" type="ORF">PBY51_020347</name>
</gene>
<keyword evidence="3" id="KW-1185">Reference proteome</keyword>
<dbReference type="AlphaFoldDB" id="A0AAN7XMC0"/>
<dbReference type="Proteomes" id="UP001346869">
    <property type="component" value="Unassembled WGS sequence"/>
</dbReference>
<name>A0AAN7XMC0_ELEMC</name>
<protein>
    <submittedName>
        <fullName evidence="2">Uncharacterized protein</fullName>
    </submittedName>
</protein>
<feature type="region of interest" description="Disordered" evidence="1">
    <location>
        <begin position="1"/>
        <end position="32"/>
    </location>
</feature>
<sequence length="88" mass="9592">MSTRQPKTASGHQKKSQNKADRPEETEDDANKLATQTLETADILEAIAALKDDFGTKFDGVMTAINGIKSDIKDFSGRLGQQKIGLVR</sequence>